<evidence type="ECO:0000256" key="1">
    <source>
        <dbReference type="SAM" id="MobiDB-lite"/>
    </source>
</evidence>
<reference evidence="2 3" key="1">
    <citation type="submission" date="2022-11" db="EMBL/GenBank/DDBJ databases">
        <title>Mycobacterium sp. nov.</title>
        <authorList>
            <person name="Papic B."/>
            <person name="Spicic S."/>
            <person name="Duvnjak S."/>
        </authorList>
    </citation>
    <scope>NUCLEOTIDE SEQUENCE [LARGE SCALE GENOMIC DNA]</scope>
    <source>
        <strain evidence="2 3">CVI_P4</strain>
    </source>
</reference>
<dbReference type="Proteomes" id="UP001300745">
    <property type="component" value="Unassembled WGS sequence"/>
</dbReference>
<gene>
    <name evidence="2" type="ORF">ORI27_27955</name>
</gene>
<protein>
    <submittedName>
        <fullName evidence="2">Uncharacterized protein</fullName>
    </submittedName>
</protein>
<feature type="region of interest" description="Disordered" evidence="1">
    <location>
        <begin position="23"/>
        <end position="44"/>
    </location>
</feature>
<sequence length="44" mass="5087">MLSFLVFNLLIGVVLTLMKESRAVESGQARDRRRLERLRRPAST</sequence>
<evidence type="ECO:0000313" key="2">
    <source>
        <dbReference type="EMBL" id="MCX2940532.1"/>
    </source>
</evidence>
<dbReference type="RefSeq" id="WP_266074030.1">
    <property type="nucleotide sequence ID" value="NZ_JAPJDO010000041.1"/>
</dbReference>
<proteinExistence type="predicted"/>
<keyword evidence="3" id="KW-1185">Reference proteome</keyword>
<evidence type="ECO:0000313" key="3">
    <source>
        <dbReference type="Proteomes" id="UP001300745"/>
    </source>
</evidence>
<accession>A0ABT3SLY2</accession>
<name>A0ABT3SLY2_9MYCO</name>
<feature type="compositionally biased region" description="Basic and acidic residues" evidence="1">
    <location>
        <begin position="23"/>
        <end position="34"/>
    </location>
</feature>
<comment type="caution">
    <text evidence="2">The sequence shown here is derived from an EMBL/GenBank/DDBJ whole genome shotgun (WGS) entry which is preliminary data.</text>
</comment>
<dbReference type="EMBL" id="JAPJDO010000041">
    <property type="protein sequence ID" value="MCX2940532.1"/>
    <property type="molecule type" value="Genomic_DNA"/>
</dbReference>
<organism evidence="2 3">
    <name type="scientific">Mycobacterium pinniadriaticum</name>
    <dbReference type="NCBI Taxonomy" id="2994102"/>
    <lineage>
        <taxon>Bacteria</taxon>
        <taxon>Bacillati</taxon>
        <taxon>Actinomycetota</taxon>
        <taxon>Actinomycetes</taxon>
        <taxon>Mycobacteriales</taxon>
        <taxon>Mycobacteriaceae</taxon>
        <taxon>Mycobacterium</taxon>
    </lineage>
</organism>